<evidence type="ECO:0000256" key="1">
    <source>
        <dbReference type="SAM" id="SignalP"/>
    </source>
</evidence>
<gene>
    <name evidence="2" type="ORF">MENT_LOCUS27028</name>
</gene>
<accession>A0A6V7VK19</accession>
<evidence type="ECO:0000313" key="3">
    <source>
        <dbReference type="Proteomes" id="UP000580250"/>
    </source>
</evidence>
<keyword evidence="1" id="KW-0732">Signal</keyword>
<dbReference type="EMBL" id="CAJEWN010000252">
    <property type="protein sequence ID" value="CAD2175310.1"/>
    <property type="molecule type" value="Genomic_DNA"/>
</dbReference>
<sequence>MLFSQRLVIFVILLIFISILTVESSKTINDCHQACNKNTKCASKCVECSGATKQKCVDCTTKGVAECAKKN</sequence>
<feature type="signal peptide" evidence="1">
    <location>
        <begin position="1"/>
        <end position="24"/>
    </location>
</feature>
<feature type="chain" id="PRO_5027542516" evidence="1">
    <location>
        <begin position="25"/>
        <end position="71"/>
    </location>
</feature>
<evidence type="ECO:0000313" key="2">
    <source>
        <dbReference type="EMBL" id="CAD2175310.1"/>
    </source>
</evidence>
<name>A0A6V7VK19_MELEN</name>
<dbReference type="OrthoDB" id="5900891at2759"/>
<reference evidence="2 3" key="1">
    <citation type="submission" date="2020-08" db="EMBL/GenBank/DDBJ databases">
        <authorList>
            <person name="Koutsovoulos G."/>
            <person name="Danchin GJ E."/>
        </authorList>
    </citation>
    <scope>NUCLEOTIDE SEQUENCE [LARGE SCALE GENOMIC DNA]</scope>
</reference>
<protein>
    <submittedName>
        <fullName evidence="2">Uncharacterized protein</fullName>
    </submittedName>
</protein>
<organism evidence="2 3">
    <name type="scientific">Meloidogyne enterolobii</name>
    <name type="common">Root-knot nematode worm</name>
    <name type="synonym">Meloidogyne mayaguensis</name>
    <dbReference type="NCBI Taxonomy" id="390850"/>
    <lineage>
        <taxon>Eukaryota</taxon>
        <taxon>Metazoa</taxon>
        <taxon>Ecdysozoa</taxon>
        <taxon>Nematoda</taxon>
        <taxon>Chromadorea</taxon>
        <taxon>Rhabditida</taxon>
        <taxon>Tylenchina</taxon>
        <taxon>Tylenchomorpha</taxon>
        <taxon>Tylenchoidea</taxon>
        <taxon>Meloidogynidae</taxon>
        <taxon>Meloidogyninae</taxon>
        <taxon>Meloidogyne</taxon>
    </lineage>
</organism>
<comment type="caution">
    <text evidence="2">The sequence shown here is derived from an EMBL/GenBank/DDBJ whole genome shotgun (WGS) entry which is preliminary data.</text>
</comment>
<dbReference type="Proteomes" id="UP000580250">
    <property type="component" value="Unassembled WGS sequence"/>
</dbReference>
<proteinExistence type="predicted"/>
<dbReference type="AlphaFoldDB" id="A0A6V7VK19"/>